<organism evidence="2 3">
    <name type="scientific">Leptidea sinapis</name>
    <dbReference type="NCBI Taxonomy" id="189913"/>
    <lineage>
        <taxon>Eukaryota</taxon>
        <taxon>Metazoa</taxon>
        <taxon>Ecdysozoa</taxon>
        <taxon>Arthropoda</taxon>
        <taxon>Hexapoda</taxon>
        <taxon>Insecta</taxon>
        <taxon>Pterygota</taxon>
        <taxon>Neoptera</taxon>
        <taxon>Endopterygota</taxon>
        <taxon>Lepidoptera</taxon>
        <taxon>Glossata</taxon>
        <taxon>Ditrysia</taxon>
        <taxon>Papilionoidea</taxon>
        <taxon>Pieridae</taxon>
        <taxon>Dismorphiinae</taxon>
        <taxon>Leptidea</taxon>
    </lineage>
</organism>
<dbReference type="EMBL" id="FZQP02000670">
    <property type="protein sequence ID" value="VVC89899.1"/>
    <property type="molecule type" value="Genomic_DNA"/>
</dbReference>
<sequence>MPRKNCDGSYAIAVYFAIRRVPLASKAGTDCRLIKYISEVLTPVYVMWLIGLLLFFVTASRQLSISEFDVPDAVRLGDNASLQCRYELDPLESDQSLFVKWWWTPLNGSSDERTQLYQRIAGRSGSGVDLDLTTTDDGPDEDSDDDVLVTCQADAINASESVTSLGDDTYDILINMTVSELAPGSDVSCKLSFLNLNVSDALFTATETYNDS</sequence>
<evidence type="ECO:0000313" key="2">
    <source>
        <dbReference type="EMBL" id="VVC89899.1"/>
    </source>
</evidence>
<evidence type="ECO:0000256" key="1">
    <source>
        <dbReference type="SAM" id="Phobius"/>
    </source>
</evidence>
<feature type="non-terminal residue" evidence="2">
    <location>
        <position position="212"/>
    </location>
</feature>
<dbReference type="Proteomes" id="UP000324832">
    <property type="component" value="Unassembled WGS sequence"/>
</dbReference>
<accession>A0A5E4PYE1</accession>
<gene>
    <name evidence="2" type="ORF">LSINAPIS_LOCUS2931</name>
</gene>
<proteinExistence type="predicted"/>
<protein>
    <submittedName>
        <fullName evidence="2">Uncharacterized protein</fullName>
    </submittedName>
</protein>
<name>A0A5E4PYE1_9NEOP</name>
<keyword evidence="1" id="KW-0812">Transmembrane</keyword>
<evidence type="ECO:0000313" key="3">
    <source>
        <dbReference type="Proteomes" id="UP000324832"/>
    </source>
</evidence>
<keyword evidence="3" id="KW-1185">Reference proteome</keyword>
<keyword evidence="1" id="KW-0472">Membrane</keyword>
<dbReference type="AlphaFoldDB" id="A0A5E4PYE1"/>
<feature type="transmembrane region" description="Helical" evidence="1">
    <location>
        <begin position="40"/>
        <end position="59"/>
    </location>
</feature>
<reference evidence="2 3" key="1">
    <citation type="submission" date="2017-07" db="EMBL/GenBank/DDBJ databases">
        <authorList>
            <person name="Talla V."/>
            <person name="Backstrom N."/>
        </authorList>
    </citation>
    <scope>NUCLEOTIDE SEQUENCE [LARGE SCALE GENOMIC DNA]</scope>
</reference>
<keyword evidence="1" id="KW-1133">Transmembrane helix</keyword>